<dbReference type="Gene3D" id="3.20.130.10">
    <property type="entry name" value="Fe-S hydro-lyase, tartrate dehydratase beta-type, catalytic domain"/>
    <property type="match status" value="1"/>
</dbReference>
<dbReference type="InterPro" id="IPR036660">
    <property type="entry name" value="Fe-S_hydroAse_TtdB_cat_sf"/>
</dbReference>
<keyword evidence="2" id="KW-0456">Lyase</keyword>
<dbReference type="NCBIfam" id="NF005310">
    <property type="entry name" value="PRK06842.1"/>
    <property type="match status" value="1"/>
</dbReference>
<proteinExistence type="inferred from homology"/>
<dbReference type="NCBIfam" id="TIGR00723">
    <property type="entry name" value="ttdB_fumA_fumB"/>
    <property type="match status" value="1"/>
</dbReference>
<evidence type="ECO:0000259" key="3">
    <source>
        <dbReference type="Pfam" id="PF05683"/>
    </source>
</evidence>
<accession>A0A0F9KI46</accession>
<dbReference type="InterPro" id="IPR004647">
    <property type="entry name" value="Fe-S_hydro-lyase_TtdB-typ_cat"/>
</dbReference>
<evidence type="ECO:0000256" key="1">
    <source>
        <dbReference type="ARBA" id="ARBA00008876"/>
    </source>
</evidence>
<comment type="similarity">
    <text evidence="1">Belongs to the class-I fumarase family.</text>
</comment>
<feature type="domain" description="Fe-S hydro-lyase tartrate dehydratase beta-type catalytic" evidence="3">
    <location>
        <begin position="4"/>
        <end position="177"/>
    </location>
</feature>
<sequence>MKGEIELLTPLSCKDIEKLKTGDKVLLSGIIYTARDAAHKRLVETLKRGEKLPFNPEGQVIYYVGPAPARPGRVIGSAGPTTSSRMDPYAIYLMEAGIRGMIGKGSRGQKVKDAIKKYKAVYFAAIGGAAALLSQYIKKVEVIAYEELGTEAIRRLEVEDFPLLVVNDAKGGDSYQEGIRRYSISK</sequence>
<protein>
    <recommendedName>
        <fullName evidence="3">Fe-S hydro-lyase tartrate dehydratase beta-type catalytic domain-containing protein</fullName>
    </recommendedName>
</protein>
<dbReference type="PANTHER" id="PTHR43351">
    <property type="entry name" value="L(+)-TARTRATE DEHYDRATASE SUBUNIT BETA"/>
    <property type="match status" value="1"/>
</dbReference>
<dbReference type="AlphaFoldDB" id="A0A0F9KI46"/>
<evidence type="ECO:0000256" key="2">
    <source>
        <dbReference type="ARBA" id="ARBA00023239"/>
    </source>
</evidence>
<dbReference type="EMBL" id="LAZR01007968">
    <property type="protein sequence ID" value="KKM81764.1"/>
    <property type="molecule type" value="Genomic_DNA"/>
</dbReference>
<evidence type="ECO:0000313" key="4">
    <source>
        <dbReference type="EMBL" id="KKM81764.1"/>
    </source>
</evidence>
<name>A0A0F9KI46_9ZZZZ</name>
<dbReference type="SUPFAM" id="SSF117457">
    <property type="entry name" value="FumA C-terminal domain-like"/>
    <property type="match status" value="1"/>
</dbReference>
<organism evidence="4">
    <name type="scientific">marine sediment metagenome</name>
    <dbReference type="NCBI Taxonomy" id="412755"/>
    <lineage>
        <taxon>unclassified sequences</taxon>
        <taxon>metagenomes</taxon>
        <taxon>ecological metagenomes</taxon>
    </lineage>
</organism>
<dbReference type="Pfam" id="PF05683">
    <property type="entry name" value="Fumerase_C"/>
    <property type="match status" value="1"/>
</dbReference>
<dbReference type="GO" id="GO:0016836">
    <property type="term" value="F:hydro-lyase activity"/>
    <property type="evidence" value="ECO:0007669"/>
    <property type="project" value="InterPro"/>
</dbReference>
<dbReference type="PANTHER" id="PTHR43351:SF2">
    <property type="entry name" value="L(+)-TARTRATE DEHYDRATASE SUBUNIT BETA-RELATED"/>
    <property type="match status" value="1"/>
</dbReference>
<gene>
    <name evidence="4" type="ORF">LCGC14_1326530</name>
</gene>
<comment type="caution">
    <text evidence="4">The sequence shown here is derived from an EMBL/GenBank/DDBJ whole genome shotgun (WGS) entry which is preliminary data.</text>
</comment>
<reference evidence="4" key="1">
    <citation type="journal article" date="2015" name="Nature">
        <title>Complex archaea that bridge the gap between prokaryotes and eukaryotes.</title>
        <authorList>
            <person name="Spang A."/>
            <person name="Saw J.H."/>
            <person name="Jorgensen S.L."/>
            <person name="Zaremba-Niedzwiedzka K."/>
            <person name="Martijn J."/>
            <person name="Lind A.E."/>
            <person name="van Eijk R."/>
            <person name="Schleper C."/>
            <person name="Guy L."/>
            <person name="Ettema T.J."/>
        </authorList>
    </citation>
    <scope>NUCLEOTIDE SEQUENCE</scope>
</reference>